<dbReference type="InterPro" id="IPR003509">
    <property type="entry name" value="UPF0102_YraN-like"/>
</dbReference>
<name>A0A7W1WRM3_9BACL</name>
<dbReference type="HAMAP" id="MF_00048">
    <property type="entry name" value="UPF0102"/>
    <property type="match status" value="1"/>
</dbReference>
<dbReference type="NCBIfam" id="NF009150">
    <property type="entry name" value="PRK12497.1-3"/>
    <property type="match status" value="1"/>
</dbReference>
<evidence type="ECO:0000256" key="2">
    <source>
        <dbReference type="HAMAP-Rule" id="MF_00048"/>
    </source>
</evidence>
<proteinExistence type="inferred from homology"/>
<protein>
    <recommendedName>
        <fullName evidence="2">UPF0102 protein H1191_10360</fullName>
    </recommendedName>
</protein>
<dbReference type="InterPro" id="IPR011335">
    <property type="entry name" value="Restrct_endonuc-II-like"/>
</dbReference>
<dbReference type="GO" id="GO:0003676">
    <property type="term" value="F:nucleic acid binding"/>
    <property type="evidence" value="ECO:0007669"/>
    <property type="project" value="InterPro"/>
</dbReference>
<reference evidence="3 4" key="1">
    <citation type="submission" date="2020-07" db="EMBL/GenBank/DDBJ databases">
        <authorList>
            <person name="Feng H."/>
        </authorList>
    </citation>
    <scope>NUCLEOTIDE SEQUENCE [LARGE SCALE GENOMIC DNA]</scope>
    <source>
        <strain evidence="4">s-10</strain>
    </source>
</reference>
<accession>A0A7W1WRM3</accession>
<dbReference type="NCBIfam" id="TIGR00252">
    <property type="entry name" value="YraN family protein"/>
    <property type="match status" value="1"/>
</dbReference>
<dbReference type="CDD" id="cd20736">
    <property type="entry name" value="PoNe_Nuclease"/>
    <property type="match status" value="1"/>
</dbReference>
<dbReference type="PANTHER" id="PTHR34039">
    <property type="entry name" value="UPF0102 PROTEIN YRAN"/>
    <property type="match status" value="1"/>
</dbReference>
<dbReference type="EMBL" id="JACEIQ010000009">
    <property type="protein sequence ID" value="MBA4494707.1"/>
    <property type="molecule type" value="Genomic_DNA"/>
</dbReference>
<dbReference type="Gene3D" id="3.40.1350.10">
    <property type="match status" value="1"/>
</dbReference>
<comment type="caution">
    <text evidence="3">The sequence shown here is derived from an EMBL/GenBank/DDBJ whole genome shotgun (WGS) entry which is preliminary data.</text>
</comment>
<organism evidence="3 4">
    <name type="scientific">Paenactinomyces guangxiensis</name>
    <dbReference type="NCBI Taxonomy" id="1490290"/>
    <lineage>
        <taxon>Bacteria</taxon>
        <taxon>Bacillati</taxon>
        <taxon>Bacillota</taxon>
        <taxon>Bacilli</taxon>
        <taxon>Bacillales</taxon>
        <taxon>Thermoactinomycetaceae</taxon>
        <taxon>Paenactinomyces</taxon>
    </lineage>
</organism>
<dbReference type="InterPro" id="IPR011856">
    <property type="entry name" value="tRNA_endonuc-like_dom_sf"/>
</dbReference>
<dbReference type="RefSeq" id="WP_181751944.1">
    <property type="nucleotide sequence ID" value="NZ_JACEIQ010000009.1"/>
</dbReference>
<keyword evidence="4" id="KW-1185">Reference proteome</keyword>
<dbReference type="AlphaFoldDB" id="A0A7W1WRM3"/>
<evidence type="ECO:0000256" key="1">
    <source>
        <dbReference type="ARBA" id="ARBA00006738"/>
    </source>
</evidence>
<comment type="similarity">
    <text evidence="1 2">Belongs to the UPF0102 family.</text>
</comment>
<dbReference type="Proteomes" id="UP000535491">
    <property type="component" value="Unassembled WGS sequence"/>
</dbReference>
<dbReference type="NCBIfam" id="NF009154">
    <property type="entry name" value="PRK12497.3-3"/>
    <property type="match status" value="1"/>
</dbReference>
<evidence type="ECO:0000313" key="4">
    <source>
        <dbReference type="Proteomes" id="UP000535491"/>
    </source>
</evidence>
<dbReference type="Pfam" id="PF02021">
    <property type="entry name" value="UPF0102"/>
    <property type="match status" value="1"/>
</dbReference>
<evidence type="ECO:0000313" key="3">
    <source>
        <dbReference type="EMBL" id="MBA4494707.1"/>
    </source>
</evidence>
<dbReference type="SUPFAM" id="SSF52980">
    <property type="entry name" value="Restriction endonuclease-like"/>
    <property type="match status" value="1"/>
</dbReference>
<sequence>MSGDRRKQVGKAGEDEAAQYLLKKGWEILDRNWSSRLGELDIIARNREQVVFVEVRTTSGARFGFGFQSVDIRKQQKVRRLALQYLQQKRLEHVPVRFDVVSVLLDRNRVPVQMDHIEAAF</sequence>
<gene>
    <name evidence="3" type="ORF">H1191_10360</name>
</gene>
<dbReference type="PANTHER" id="PTHR34039:SF1">
    <property type="entry name" value="UPF0102 PROTEIN YRAN"/>
    <property type="match status" value="1"/>
</dbReference>